<accession>A0AAN9BMY6</accession>
<dbReference type="Gene3D" id="2.60.200.40">
    <property type="match status" value="1"/>
</dbReference>
<dbReference type="GO" id="GO:0001729">
    <property type="term" value="F:ceramide kinase activity"/>
    <property type="evidence" value="ECO:0007669"/>
    <property type="project" value="TreeGrafter"/>
</dbReference>
<protein>
    <recommendedName>
        <fullName evidence="2">DAGKc domain-containing protein</fullName>
    </recommendedName>
</protein>
<dbReference type="InterPro" id="IPR045363">
    <property type="entry name" value="CERK_C"/>
</dbReference>
<dbReference type="InterPro" id="IPR017438">
    <property type="entry name" value="ATP-NAD_kinase_N"/>
</dbReference>
<feature type="region of interest" description="Disordered" evidence="1">
    <location>
        <begin position="100"/>
        <end position="135"/>
    </location>
</feature>
<dbReference type="AlphaFoldDB" id="A0AAN9BMY6"/>
<dbReference type="Gene3D" id="3.40.50.10330">
    <property type="entry name" value="Probable inorganic polyphosphate/atp-NAD kinase, domain 1"/>
    <property type="match status" value="1"/>
</dbReference>
<evidence type="ECO:0000313" key="4">
    <source>
        <dbReference type="Proteomes" id="UP001374579"/>
    </source>
</evidence>
<proteinExistence type="predicted"/>
<reference evidence="3 4" key="1">
    <citation type="submission" date="2024-02" db="EMBL/GenBank/DDBJ databases">
        <title>Chromosome-scale genome assembly of the rough periwinkle Littorina saxatilis.</title>
        <authorList>
            <person name="De Jode A."/>
            <person name="Faria R."/>
            <person name="Formenti G."/>
            <person name="Sims Y."/>
            <person name="Smith T.P."/>
            <person name="Tracey A."/>
            <person name="Wood J.M.D."/>
            <person name="Zagrodzka Z.B."/>
            <person name="Johannesson K."/>
            <person name="Butlin R.K."/>
            <person name="Leder E.H."/>
        </authorList>
    </citation>
    <scope>NUCLEOTIDE SEQUENCE [LARGE SCALE GENOMIC DNA]</scope>
    <source>
        <strain evidence="3">Snail1</strain>
        <tissue evidence="3">Muscle</tissue>
    </source>
</reference>
<evidence type="ECO:0000256" key="1">
    <source>
        <dbReference type="SAM" id="MobiDB-lite"/>
    </source>
</evidence>
<dbReference type="PROSITE" id="PS50146">
    <property type="entry name" value="DAGK"/>
    <property type="match status" value="1"/>
</dbReference>
<evidence type="ECO:0000313" key="3">
    <source>
        <dbReference type="EMBL" id="KAK7108968.1"/>
    </source>
</evidence>
<feature type="domain" description="DAGKc" evidence="2">
    <location>
        <begin position="209"/>
        <end position="358"/>
    </location>
</feature>
<gene>
    <name evidence="3" type="ORF">V1264_013097</name>
</gene>
<feature type="compositionally biased region" description="Polar residues" evidence="1">
    <location>
        <begin position="45"/>
        <end position="63"/>
    </location>
</feature>
<dbReference type="InterPro" id="IPR016064">
    <property type="entry name" value="NAD/diacylglycerol_kinase_sf"/>
</dbReference>
<comment type="caution">
    <text evidence="3">The sequence shown here is derived from an EMBL/GenBank/DDBJ whole genome shotgun (WGS) entry which is preliminary data.</text>
</comment>
<dbReference type="PANTHER" id="PTHR12358">
    <property type="entry name" value="SPHINGOSINE KINASE"/>
    <property type="match status" value="1"/>
</dbReference>
<feature type="compositionally biased region" description="Pro residues" evidence="1">
    <location>
        <begin position="20"/>
        <end position="31"/>
    </location>
</feature>
<dbReference type="InterPro" id="IPR001206">
    <property type="entry name" value="Diacylglycerol_kinase_cat_dom"/>
</dbReference>
<dbReference type="GO" id="GO:0016020">
    <property type="term" value="C:membrane"/>
    <property type="evidence" value="ECO:0007669"/>
    <property type="project" value="GOC"/>
</dbReference>
<dbReference type="EMBL" id="JBAMIC010000003">
    <property type="protein sequence ID" value="KAK7108968.1"/>
    <property type="molecule type" value="Genomic_DNA"/>
</dbReference>
<organism evidence="3 4">
    <name type="scientific">Littorina saxatilis</name>
    <dbReference type="NCBI Taxonomy" id="31220"/>
    <lineage>
        <taxon>Eukaryota</taxon>
        <taxon>Metazoa</taxon>
        <taxon>Spiralia</taxon>
        <taxon>Lophotrochozoa</taxon>
        <taxon>Mollusca</taxon>
        <taxon>Gastropoda</taxon>
        <taxon>Caenogastropoda</taxon>
        <taxon>Littorinimorpha</taxon>
        <taxon>Littorinoidea</taxon>
        <taxon>Littorinidae</taxon>
        <taxon>Littorina</taxon>
    </lineage>
</organism>
<dbReference type="PANTHER" id="PTHR12358:SF26">
    <property type="entry name" value="CERAMIDE KINASE-LIKE PROTEIN"/>
    <property type="match status" value="1"/>
</dbReference>
<dbReference type="SUPFAM" id="SSF111331">
    <property type="entry name" value="NAD kinase/diacylglycerol kinase-like"/>
    <property type="match status" value="1"/>
</dbReference>
<feature type="region of interest" description="Disordered" evidence="1">
    <location>
        <begin position="601"/>
        <end position="684"/>
    </location>
</feature>
<feature type="compositionally biased region" description="Acidic residues" evidence="1">
    <location>
        <begin position="626"/>
        <end position="643"/>
    </location>
</feature>
<sequence length="765" mass="85764">MDDNVSYTFDDEGNPISTELPPPSARKPPAAPRKGRSKQRKLASAGSQESALNNGATPDLATPSSCQLVAKGEEPMTDMFHIDGTGFDVTLSPNLEKIYWESMNPSGPSRKRSGSLSGLFRRRKSSSGLKDPNQDSIDMNKLFGVRIKRRRKAGQGEEEGFVLGLGLFTFEQKDVSILREKEIYFEHPSVEICTRWSDKLNTYLNSSEGRPKNVKIFLQAYAGEKNGRNIYKNKILPLFQNAGIAVDMTVIHHNEHVKQDMIHLNIDDFDCVIAMGGDGTVNQVLNGLMNRAQKEKDIEKRSGFSPANAPIPMGVIPIGKTNHVAFSLMGTADPVTATLHIIFGNWSPVDICSVYTTEKFHRWAFNCQYGFAGNMLTFMKRYASLGAKRIDAAFLKALTSSKLRAYDCDIEYIPASKSANPKSKTICRRGCDVCVGRRATGNSQAEVITDMVQELDLNNSISSRESAGSVIELKQDSPWRTLKGDFMNVSIYAIPGNCEIAPQGLSKYTHLNDGNMDVVAVKSVQRKDFIRFLSRHGNSKDQFEFPFVEVIRCKEVKFRPRIQKSWEHADHEFSEIKYQMTQQQMQKKKLQRHRSMEMVIDDLESSQSRPPALAFQDKSRSMYDLDVSDEDDDEEDEEKDGDGDLGAGHLKGRGGSSEEGQSKGETVAMGREGSEPSKFQYVGPQYQPTWTDQEIARRKKIARKKEEKKKAKEDEKSRSVWNIDNEICKTLELDFRVHNGLLLVCGLGISPHAEFNDVRFGCLPA</sequence>
<dbReference type="InterPro" id="IPR050187">
    <property type="entry name" value="Lipid_Phosphate_FormReg"/>
</dbReference>
<dbReference type="Proteomes" id="UP001374579">
    <property type="component" value="Unassembled WGS sequence"/>
</dbReference>
<name>A0AAN9BMY6_9CAEN</name>
<dbReference type="Pfam" id="PF00781">
    <property type="entry name" value="DAGK_cat"/>
    <property type="match status" value="1"/>
</dbReference>
<keyword evidence="4" id="KW-1185">Reference proteome</keyword>
<dbReference type="Pfam" id="PF19280">
    <property type="entry name" value="CERK_C"/>
    <property type="match status" value="1"/>
</dbReference>
<evidence type="ECO:0000259" key="2">
    <source>
        <dbReference type="PROSITE" id="PS50146"/>
    </source>
</evidence>
<dbReference type="SMART" id="SM00046">
    <property type="entry name" value="DAGKc"/>
    <property type="match status" value="1"/>
</dbReference>
<feature type="region of interest" description="Disordered" evidence="1">
    <location>
        <begin position="1"/>
        <end position="63"/>
    </location>
</feature>
<dbReference type="GO" id="GO:0006672">
    <property type="term" value="P:ceramide metabolic process"/>
    <property type="evidence" value="ECO:0007669"/>
    <property type="project" value="TreeGrafter"/>
</dbReference>
<feature type="compositionally biased region" description="Acidic residues" evidence="1">
    <location>
        <begin position="1"/>
        <end position="13"/>
    </location>
</feature>